<feature type="chain" id="PRO_5012448276" evidence="3">
    <location>
        <begin position="30"/>
        <end position="318"/>
    </location>
</feature>
<dbReference type="InterPro" id="IPR036737">
    <property type="entry name" value="OmpA-like_sf"/>
</dbReference>
<feature type="signal peptide" evidence="3">
    <location>
        <begin position="1"/>
        <end position="29"/>
    </location>
</feature>
<organism evidence="5 6">
    <name type="scientific">Caenispirillum bisanense</name>
    <dbReference type="NCBI Taxonomy" id="414052"/>
    <lineage>
        <taxon>Bacteria</taxon>
        <taxon>Pseudomonadati</taxon>
        <taxon>Pseudomonadota</taxon>
        <taxon>Alphaproteobacteria</taxon>
        <taxon>Rhodospirillales</taxon>
        <taxon>Novispirillaceae</taxon>
        <taxon>Caenispirillum</taxon>
    </lineage>
</organism>
<reference evidence="5 6" key="1">
    <citation type="submission" date="2017-09" db="EMBL/GenBank/DDBJ databases">
        <authorList>
            <person name="Ehlers B."/>
            <person name="Leendertz F.H."/>
        </authorList>
    </citation>
    <scope>NUCLEOTIDE SEQUENCE [LARGE SCALE GENOMIC DNA]</scope>
    <source>
        <strain evidence="5 6">USBA 140</strain>
    </source>
</reference>
<dbReference type="SUPFAM" id="SSF103088">
    <property type="entry name" value="OmpA-like"/>
    <property type="match status" value="1"/>
</dbReference>
<feature type="region of interest" description="Disordered" evidence="2">
    <location>
        <begin position="44"/>
        <end position="123"/>
    </location>
</feature>
<feature type="region of interest" description="Disordered" evidence="2">
    <location>
        <begin position="136"/>
        <end position="194"/>
    </location>
</feature>
<dbReference type="AlphaFoldDB" id="A0A286GQA0"/>
<evidence type="ECO:0000256" key="3">
    <source>
        <dbReference type="SAM" id="SignalP"/>
    </source>
</evidence>
<dbReference type="Gene3D" id="3.30.1330.60">
    <property type="entry name" value="OmpA-like domain"/>
    <property type="match status" value="1"/>
</dbReference>
<evidence type="ECO:0000256" key="2">
    <source>
        <dbReference type="SAM" id="MobiDB-lite"/>
    </source>
</evidence>
<evidence type="ECO:0000256" key="1">
    <source>
        <dbReference type="PROSITE-ProRule" id="PRU00473"/>
    </source>
</evidence>
<evidence type="ECO:0000259" key="4">
    <source>
        <dbReference type="PROSITE" id="PS51123"/>
    </source>
</evidence>
<dbReference type="Pfam" id="PF00691">
    <property type="entry name" value="OmpA"/>
    <property type="match status" value="1"/>
</dbReference>
<gene>
    <name evidence="5" type="ORF">SAMN05421508_10745</name>
</gene>
<evidence type="ECO:0000313" key="6">
    <source>
        <dbReference type="Proteomes" id="UP000219621"/>
    </source>
</evidence>
<feature type="compositionally biased region" description="Pro residues" evidence="2">
    <location>
        <begin position="177"/>
        <end position="193"/>
    </location>
</feature>
<feature type="compositionally biased region" description="Pro residues" evidence="2">
    <location>
        <begin position="75"/>
        <end position="99"/>
    </location>
</feature>
<dbReference type="Proteomes" id="UP000219621">
    <property type="component" value="Unassembled WGS sequence"/>
</dbReference>
<dbReference type="PROSITE" id="PS51123">
    <property type="entry name" value="OMPA_2"/>
    <property type="match status" value="1"/>
</dbReference>
<proteinExistence type="predicted"/>
<feature type="compositionally biased region" description="Pro residues" evidence="2">
    <location>
        <begin position="136"/>
        <end position="151"/>
    </location>
</feature>
<keyword evidence="1" id="KW-0472">Membrane</keyword>
<accession>A0A286GQA0</accession>
<name>A0A286GQA0_9PROT</name>
<evidence type="ECO:0000313" key="5">
    <source>
        <dbReference type="EMBL" id="SOD97672.1"/>
    </source>
</evidence>
<feature type="domain" description="OmpA-like" evidence="4">
    <location>
        <begin position="210"/>
        <end position="318"/>
    </location>
</feature>
<keyword evidence="6" id="KW-1185">Reference proteome</keyword>
<keyword evidence="3" id="KW-0732">Signal</keyword>
<sequence>MTRLERPSLTALGLAAGLAVSTAALPAHADGAAVQVFPQAAAPYAGTDPGLAFPGARPPQSRLLVPASPGSLTPPARPTSPAPPRAAAPKPQKPAPATKPAPVVAQPKTPPKPTAAPVAVAAPAQAAPVVAVPAPVAVPEPAPAPPPPAPAPAALGPDQAPQEDLVAREPTPAAPAAEPPAPATVAPAEPPAAPAVTPAVVTAAPAAQPVTPAAAPEALTIAFVPATADPAADNAPDVARLAAALSADPGARVRLNAYAPGGPEEESSSRRLSLSRALAVRAKLVDAGVASTRIEVRALGNRVPDGPADRVDVIVLER</sequence>
<dbReference type="EMBL" id="OCNJ01000007">
    <property type="protein sequence ID" value="SOD97672.1"/>
    <property type="molecule type" value="Genomic_DNA"/>
</dbReference>
<dbReference type="InterPro" id="IPR006665">
    <property type="entry name" value="OmpA-like"/>
</dbReference>
<dbReference type="GO" id="GO:0016020">
    <property type="term" value="C:membrane"/>
    <property type="evidence" value="ECO:0007669"/>
    <property type="project" value="UniProtKB-UniRule"/>
</dbReference>
<protein>
    <submittedName>
        <fullName evidence="5">Outer membrane protein OmpA</fullName>
    </submittedName>
</protein>